<accession>A0A8J3DBH2</accession>
<feature type="domain" description="Secretion system C-terminal sorting" evidence="2">
    <location>
        <begin position="639"/>
        <end position="704"/>
    </location>
</feature>
<dbReference type="Proteomes" id="UP000598271">
    <property type="component" value="Unassembled WGS sequence"/>
</dbReference>
<evidence type="ECO:0000259" key="2">
    <source>
        <dbReference type="Pfam" id="PF18962"/>
    </source>
</evidence>
<dbReference type="InterPro" id="IPR026444">
    <property type="entry name" value="Secre_tail"/>
</dbReference>
<feature type="signal peptide" evidence="1">
    <location>
        <begin position="1"/>
        <end position="28"/>
    </location>
</feature>
<dbReference type="NCBIfam" id="TIGR04183">
    <property type="entry name" value="Por_Secre_tail"/>
    <property type="match status" value="1"/>
</dbReference>
<feature type="chain" id="PRO_5035260810" description="Secretion system C-terminal sorting domain-containing protein" evidence="1">
    <location>
        <begin position="29"/>
        <end position="716"/>
    </location>
</feature>
<comment type="caution">
    <text evidence="3">The sequence shown here is derived from an EMBL/GenBank/DDBJ whole genome shotgun (WGS) entry which is preliminary data.</text>
</comment>
<name>A0A8J3DBH2_9BACT</name>
<evidence type="ECO:0000256" key="1">
    <source>
        <dbReference type="SAM" id="SignalP"/>
    </source>
</evidence>
<proteinExistence type="predicted"/>
<dbReference type="AlphaFoldDB" id="A0A8J3DBH2"/>
<dbReference type="EMBL" id="BMXF01000006">
    <property type="protein sequence ID" value="GHB85707.1"/>
    <property type="molecule type" value="Genomic_DNA"/>
</dbReference>
<evidence type="ECO:0000313" key="3">
    <source>
        <dbReference type="EMBL" id="GHB85707.1"/>
    </source>
</evidence>
<protein>
    <recommendedName>
        <fullName evidence="2">Secretion system C-terminal sorting domain-containing protein</fullName>
    </recommendedName>
</protein>
<sequence length="716" mass="74712">MKTIVLRNTHLKTFLLGLLIFLSVAAKAQTTWTGASSTDWSTATNWSTNAVPTATDDVKIPVEPANQPEISASVVAKSVELYQQASLTLTASGILTIDGSFSANGITTSIYNAGTITNDGRIQVGTSPETRGFGIWNYFGTSQVTNRGTISIDNIDNANVVALYTQAGTFTNSGTVAIGSAGNIGGWGIYNVAQFANEAGGIITVDRIVVRPSISAIRNQPGGTFTNAGNITTGSAVSSGQDGIINLHTFTNEASGEIHIDRSWGNGIWNTSNAQSFENSGLIAIGANAATGITGILNDKTFVNRPGGEIRIDRPSGDGINNRVGRTFTNEGLIKIGTEGSIGGNGITNDGTFENMACAALTVVDNIANSSSFTNAGFFTVNTTQPHTNSGLTNDGVIAYPQGNPIPDVTNNDLIALPRASLCATFKPALMLGGSNSFTAAAIWYKDEALTMPAGNYNPATNEFTATNLAPGSTTQVYLSVTDDANACARVVSIPLTTATVTPGPDQSVVFGFGSNCTDISATSNSSGPLSYSWDDGAGNGATVNVCPEETTTYTVTVTDGNGCQAQGQVTVNVQDVRCGNRQQNVTICYYGVTQCVSEKIARRYLRLGATLGGCGTGNARIGVPESDELPFKLSLKAFPNPVADAVTVEVLAPNAGRGTFEVLDVTGSVRQSRKQDLVEGLNEVEFRLGSLPTGIYMIKVVDALNQQGVVRVSKQ</sequence>
<reference evidence="3 4" key="1">
    <citation type="journal article" date="2014" name="Int. J. Syst. Evol. Microbiol.">
        <title>Complete genome sequence of Corynebacterium casei LMG S-19264T (=DSM 44701T), isolated from a smear-ripened cheese.</title>
        <authorList>
            <consortium name="US DOE Joint Genome Institute (JGI-PGF)"/>
            <person name="Walter F."/>
            <person name="Albersmeier A."/>
            <person name="Kalinowski J."/>
            <person name="Ruckert C."/>
        </authorList>
    </citation>
    <scope>NUCLEOTIDE SEQUENCE [LARGE SCALE GENOMIC DNA]</scope>
    <source>
        <strain evidence="3 4">KCTC 12866</strain>
    </source>
</reference>
<dbReference type="Pfam" id="PF18962">
    <property type="entry name" value="Por_Secre_tail"/>
    <property type="match status" value="1"/>
</dbReference>
<organism evidence="3 4">
    <name type="scientific">Persicitalea jodogahamensis</name>
    <dbReference type="NCBI Taxonomy" id="402147"/>
    <lineage>
        <taxon>Bacteria</taxon>
        <taxon>Pseudomonadati</taxon>
        <taxon>Bacteroidota</taxon>
        <taxon>Cytophagia</taxon>
        <taxon>Cytophagales</taxon>
        <taxon>Spirosomataceae</taxon>
        <taxon>Persicitalea</taxon>
    </lineage>
</organism>
<dbReference type="RefSeq" id="WP_189568010.1">
    <property type="nucleotide sequence ID" value="NZ_BMXF01000006.1"/>
</dbReference>
<keyword evidence="1" id="KW-0732">Signal</keyword>
<gene>
    <name evidence="3" type="ORF">GCM10007390_46470</name>
</gene>
<evidence type="ECO:0000313" key="4">
    <source>
        <dbReference type="Proteomes" id="UP000598271"/>
    </source>
</evidence>
<keyword evidence="4" id="KW-1185">Reference proteome</keyword>